<dbReference type="EMBL" id="JAAQPH010000016">
    <property type="protein sequence ID" value="NIA70743.1"/>
    <property type="molecule type" value="Genomic_DNA"/>
</dbReference>
<keyword evidence="2" id="KW-0378">Hydrolase</keyword>
<dbReference type="Gene3D" id="1.10.30.50">
    <property type="match status" value="1"/>
</dbReference>
<dbReference type="GO" id="GO:0004519">
    <property type="term" value="F:endonuclease activity"/>
    <property type="evidence" value="ECO:0007669"/>
    <property type="project" value="UniProtKB-KW"/>
</dbReference>
<dbReference type="Pfam" id="PF01844">
    <property type="entry name" value="HNH"/>
    <property type="match status" value="1"/>
</dbReference>
<keyword evidence="2" id="KW-0540">Nuclease</keyword>
<keyword evidence="2" id="KW-0255">Endonuclease</keyword>
<sequence>MPDLPRTPKAFAKRWPAFKGWLQARGSEVRTPTNQYELARFTTPEGVGVVYRNGREVISAWKGGADDAFSAFLDAKPWRVGVKTKTPGKSKRDRRINDIMDRDGNACCYCGGLFAPRGEFASPGKKMTIEHFVPRTNGGPDNLANSALAHQDCNNRAGNLSVAEKMRLRDEMREG</sequence>
<dbReference type="CDD" id="cd00085">
    <property type="entry name" value="HNHc"/>
    <property type="match status" value="1"/>
</dbReference>
<evidence type="ECO:0000259" key="1">
    <source>
        <dbReference type="Pfam" id="PF01844"/>
    </source>
</evidence>
<dbReference type="RefSeq" id="WP_167227676.1">
    <property type="nucleotide sequence ID" value="NZ_JAAQPH010000016.1"/>
</dbReference>
<protein>
    <submittedName>
        <fullName evidence="2">HNH endonuclease</fullName>
    </submittedName>
</protein>
<dbReference type="AlphaFoldDB" id="A0A967F089"/>
<dbReference type="InterPro" id="IPR003615">
    <property type="entry name" value="HNH_nuc"/>
</dbReference>
<keyword evidence="3" id="KW-1185">Reference proteome</keyword>
<name>A0A967F089_9PROT</name>
<accession>A0A967F089</accession>
<dbReference type="Proteomes" id="UP000761264">
    <property type="component" value="Unassembled WGS sequence"/>
</dbReference>
<evidence type="ECO:0000313" key="2">
    <source>
        <dbReference type="EMBL" id="NIA70743.1"/>
    </source>
</evidence>
<dbReference type="GO" id="GO:0003676">
    <property type="term" value="F:nucleic acid binding"/>
    <property type="evidence" value="ECO:0007669"/>
    <property type="project" value="InterPro"/>
</dbReference>
<evidence type="ECO:0000313" key="3">
    <source>
        <dbReference type="Proteomes" id="UP000761264"/>
    </source>
</evidence>
<dbReference type="InterPro" id="IPR002711">
    <property type="entry name" value="HNH"/>
</dbReference>
<reference evidence="2" key="1">
    <citation type="submission" date="2020-03" db="EMBL/GenBank/DDBJ databases">
        <title>Genome of Pelagibius litoralis DSM 21314T.</title>
        <authorList>
            <person name="Wang G."/>
        </authorList>
    </citation>
    <scope>NUCLEOTIDE SEQUENCE</scope>
    <source>
        <strain evidence="2">DSM 21314</strain>
    </source>
</reference>
<comment type="caution">
    <text evidence="2">The sequence shown here is derived from an EMBL/GenBank/DDBJ whole genome shotgun (WGS) entry which is preliminary data.</text>
</comment>
<gene>
    <name evidence="2" type="ORF">HBA54_19265</name>
</gene>
<organism evidence="2 3">
    <name type="scientific">Pelagibius litoralis</name>
    <dbReference type="NCBI Taxonomy" id="374515"/>
    <lineage>
        <taxon>Bacteria</taxon>
        <taxon>Pseudomonadati</taxon>
        <taxon>Pseudomonadota</taxon>
        <taxon>Alphaproteobacteria</taxon>
        <taxon>Rhodospirillales</taxon>
        <taxon>Rhodovibrionaceae</taxon>
        <taxon>Pelagibius</taxon>
    </lineage>
</organism>
<proteinExistence type="predicted"/>
<dbReference type="GO" id="GO:0008270">
    <property type="term" value="F:zinc ion binding"/>
    <property type="evidence" value="ECO:0007669"/>
    <property type="project" value="InterPro"/>
</dbReference>
<feature type="domain" description="HNH" evidence="1">
    <location>
        <begin position="107"/>
        <end position="159"/>
    </location>
</feature>